<dbReference type="GO" id="GO:0016829">
    <property type="term" value="F:lyase activity"/>
    <property type="evidence" value="ECO:0007669"/>
    <property type="project" value="UniProtKB-KW"/>
</dbReference>
<dbReference type="EMBL" id="JADEXG010000010">
    <property type="protein sequence ID" value="MBE9076881.1"/>
    <property type="molecule type" value="Genomic_DNA"/>
</dbReference>
<reference evidence="3" key="1">
    <citation type="submission" date="2020-10" db="EMBL/GenBank/DDBJ databases">
        <authorList>
            <person name="Castelo-Branco R."/>
            <person name="Eusebio N."/>
            <person name="Adriana R."/>
            <person name="Vieira A."/>
            <person name="Brugerolle De Fraissinette N."/>
            <person name="Rezende De Castro R."/>
            <person name="Schneider M.P."/>
            <person name="Vasconcelos V."/>
            <person name="Leao P.N."/>
        </authorList>
    </citation>
    <scope>NUCLEOTIDE SEQUENCE</scope>
    <source>
        <strain evidence="3">LEGE 07310</strain>
    </source>
</reference>
<dbReference type="Gene3D" id="2.60.120.260">
    <property type="entry name" value="Galactose-binding domain-like"/>
    <property type="match status" value="1"/>
</dbReference>
<keyword evidence="4" id="KW-1185">Reference proteome</keyword>
<dbReference type="Pfam" id="PF16841">
    <property type="entry name" value="CBM60"/>
    <property type="match status" value="2"/>
</dbReference>
<feature type="domain" description="Carbohydrate binding module xylan-binding" evidence="2">
    <location>
        <begin position="610"/>
        <end position="687"/>
    </location>
</feature>
<organism evidence="3 4">
    <name type="scientific">Vasconcelosia minhoensis LEGE 07310</name>
    <dbReference type="NCBI Taxonomy" id="915328"/>
    <lineage>
        <taxon>Bacteria</taxon>
        <taxon>Bacillati</taxon>
        <taxon>Cyanobacteriota</taxon>
        <taxon>Cyanophyceae</taxon>
        <taxon>Nodosilineales</taxon>
        <taxon>Cymatolegaceae</taxon>
        <taxon>Vasconcelosia</taxon>
        <taxon>Vasconcelosia minhoensis</taxon>
    </lineage>
</organism>
<evidence type="ECO:0000313" key="4">
    <source>
        <dbReference type="Proteomes" id="UP000636505"/>
    </source>
</evidence>
<sequence length="693" mass="74512">MESLETLHPEPIFTNGQSASLEPFPSTQSQLPLGGNGQSAGDMMLNAPIMPEPVALVAESNIVASPRSISGSDALTGRSAGSTRDELLNNGLVYYENFEGQFQNKKASEFFLQSGPSNNRNSGFRKVDATELNNSYAIADLQSGSAAYGNGSLAMTLKRENSRMELGQANKFNQSHFSGEGDNLWVGASIKIDPSYTEGSASTRIIQLKRNYRPGKVLPVGRPPFSVFYDAKSGNLKGVINREYDGAGKEFSLGKVKKGEWYDFVIHTYWSSTNKGHTELWLNGQKKVDYRGANVSSYMASEKNSYTTVQIGVYNSRGVDIDSKLHLDEVRLAANEGYYDIVKPGGMLTKGSSPKPVEPAAPVNPPVAQKPQPAPSQSSSPPKSNASAGNTLRVEAESNLVNLDKGGKYDGIFRAGDASGDKAYAMKHDGAAATFKFTGESGSYSLNLNAKADLYKGAPRVTVSHNNGSQTWSTEISSTSYQLQALNGPNLNLKKGDTVTLKFDNDLYEGSVDKDRNLYLDYLEFVPAARKSQPPVQSVPSAPSVPSVLPPAYSTVQVQAESSLVALNDLAQKGRVVSAKDASGGKALALFHGKSAATFTFTGESGRYGLSLNAKADLYKGAPAVTVSQNDSKQTWTTPISSTSYKLHELNVPSLNLKKGDTVTLNFDDDLYGGSGKDRNLYLDYLAFVPQVK</sequence>
<dbReference type="AlphaFoldDB" id="A0A8J7DL10"/>
<feature type="compositionally biased region" description="Low complexity" evidence="1">
    <location>
        <begin position="366"/>
        <end position="388"/>
    </location>
</feature>
<feature type="region of interest" description="Disordered" evidence="1">
    <location>
        <begin position="349"/>
        <end position="389"/>
    </location>
</feature>
<feature type="compositionally biased region" description="Pro residues" evidence="1">
    <location>
        <begin position="356"/>
        <end position="365"/>
    </location>
</feature>
<feature type="compositionally biased region" description="Polar residues" evidence="1">
    <location>
        <begin position="14"/>
        <end position="31"/>
    </location>
</feature>
<proteinExistence type="predicted"/>
<keyword evidence="3" id="KW-0456">Lyase</keyword>
<dbReference type="Pfam" id="PF14099">
    <property type="entry name" value="Polysacc_lyase"/>
    <property type="match status" value="1"/>
</dbReference>
<feature type="domain" description="Carbohydrate binding module xylan-binding" evidence="2">
    <location>
        <begin position="446"/>
        <end position="532"/>
    </location>
</feature>
<dbReference type="Gene3D" id="2.60.120.200">
    <property type="match status" value="1"/>
</dbReference>
<evidence type="ECO:0000259" key="2">
    <source>
        <dbReference type="Pfam" id="PF16841"/>
    </source>
</evidence>
<dbReference type="RefSeq" id="WP_193905544.1">
    <property type="nucleotide sequence ID" value="NZ_JADEXG010000010.1"/>
</dbReference>
<evidence type="ECO:0000256" key="1">
    <source>
        <dbReference type="SAM" id="MobiDB-lite"/>
    </source>
</evidence>
<comment type="caution">
    <text evidence="3">The sequence shown here is derived from an EMBL/GenBank/DDBJ whole genome shotgun (WGS) entry which is preliminary data.</text>
</comment>
<gene>
    <name evidence="3" type="ORF">IQ241_06165</name>
</gene>
<dbReference type="InterPro" id="IPR025975">
    <property type="entry name" value="Polysacc_lyase"/>
</dbReference>
<dbReference type="Proteomes" id="UP000636505">
    <property type="component" value="Unassembled WGS sequence"/>
</dbReference>
<feature type="region of interest" description="Disordered" evidence="1">
    <location>
        <begin position="1"/>
        <end position="39"/>
    </location>
</feature>
<accession>A0A8J7DL10</accession>
<dbReference type="InterPro" id="IPR031768">
    <property type="entry name" value="CBM60_xylan-bd"/>
</dbReference>
<evidence type="ECO:0000313" key="3">
    <source>
        <dbReference type="EMBL" id="MBE9076881.1"/>
    </source>
</evidence>
<name>A0A8J7DL10_9CYAN</name>
<protein>
    <submittedName>
        <fullName evidence="3">Heparin lyase I family protein</fullName>
    </submittedName>
</protein>